<protein>
    <submittedName>
        <fullName evidence="1">Uncharacterized protein</fullName>
    </submittedName>
</protein>
<dbReference type="Proteomes" id="UP000660021">
    <property type="component" value="Unassembled WGS sequence"/>
</dbReference>
<reference evidence="1 2" key="1">
    <citation type="submission" date="2020-08" db="EMBL/GenBank/DDBJ databases">
        <title>Genome public.</title>
        <authorList>
            <person name="Liu C."/>
            <person name="Sun Q."/>
        </authorList>
    </citation>
    <scope>NUCLEOTIDE SEQUENCE [LARGE SCALE GENOMIC DNA]</scope>
    <source>
        <strain evidence="1 2">New-38</strain>
    </source>
</reference>
<comment type="caution">
    <text evidence="1">The sequence shown here is derived from an EMBL/GenBank/DDBJ whole genome shotgun (WGS) entry which is preliminary data.</text>
</comment>
<evidence type="ECO:0000313" key="2">
    <source>
        <dbReference type="Proteomes" id="UP000660021"/>
    </source>
</evidence>
<name>A0ABR7HP61_9FIRM</name>
<dbReference type="EMBL" id="JACOPR010000001">
    <property type="protein sequence ID" value="MBC5729267.1"/>
    <property type="molecule type" value="Genomic_DNA"/>
</dbReference>
<proteinExistence type="predicted"/>
<keyword evidence="2" id="KW-1185">Reference proteome</keyword>
<accession>A0ABR7HP61</accession>
<dbReference type="RefSeq" id="WP_101693375.1">
    <property type="nucleotide sequence ID" value="NZ_JACOPR010000001.1"/>
</dbReference>
<sequence length="213" mass="23196">MVLDTEAWKALVNQLPGVLGAAFHVEEETVREVHILSDQSRSPKQVVRDVQSALLAKFQLELDHRIISVAQIPAPLKEGPRRLVFERLDMASSRDGVSVKVHLRLGDRLYEGESRCAPSSGTRTRAIAAATVEAINCLLASNCRFSVEAVRTTALAEHPVVMVGLFLKLDGKTESLLGACYVGDDVNFSVILATLDAVNRRLLTLPPSSDSLL</sequence>
<organism evidence="1 2">
    <name type="scientific">Pseudoflavonifractor hominis</name>
    <dbReference type="NCBI Taxonomy" id="2763059"/>
    <lineage>
        <taxon>Bacteria</taxon>
        <taxon>Bacillati</taxon>
        <taxon>Bacillota</taxon>
        <taxon>Clostridia</taxon>
        <taxon>Eubacteriales</taxon>
        <taxon>Oscillospiraceae</taxon>
        <taxon>Pseudoflavonifractor</taxon>
    </lineage>
</organism>
<gene>
    <name evidence="1" type="ORF">H8S34_00260</name>
</gene>
<evidence type="ECO:0000313" key="1">
    <source>
        <dbReference type="EMBL" id="MBC5729267.1"/>
    </source>
</evidence>